<name>T0Y6Q1_9ZZZZ</name>
<dbReference type="SUPFAM" id="SSF53800">
    <property type="entry name" value="Chelatase"/>
    <property type="match status" value="1"/>
</dbReference>
<dbReference type="GO" id="GO:0006783">
    <property type="term" value="P:heme biosynthetic process"/>
    <property type="evidence" value="ECO:0007669"/>
    <property type="project" value="InterPro"/>
</dbReference>
<dbReference type="InterPro" id="IPR033659">
    <property type="entry name" value="Ferrochelatase_N"/>
</dbReference>
<sequence>MSFSERTNFEAIIWLSFGGPNGPSEVMPFLENVTAGRNVPRQRLEKVAEQYMIFGGKSPINDQNRELIEKLHSELESRSIGLPIYFANRNWSPYLSEVVNELRLAGVSSAL</sequence>
<comment type="caution">
    <text evidence="1">The sequence shown here is derived from an EMBL/GenBank/DDBJ whole genome shotgun (WGS) entry which is preliminary data.</text>
</comment>
<accession>T0Y6Q1</accession>
<proteinExistence type="predicted"/>
<gene>
    <name evidence="1" type="ORF">B1A_20225</name>
</gene>
<dbReference type="InterPro" id="IPR001015">
    <property type="entry name" value="Ferrochelatase"/>
</dbReference>
<evidence type="ECO:0000313" key="1">
    <source>
        <dbReference type="EMBL" id="EQD30806.1"/>
    </source>
</evidence>
<protein>
    <submittedName>
        <fullName evidence="1">Ferrochelatase</fullName>
    </submittedName>
</protein>
<dbReference type="EMBL" id="AUZX01014925">
    <property type="protein sequence ID" value="EQD30806.1"/>
    <property type="molecule type" value="Genomic_DNA"/>
</dbReference>
<dbReference type="GO" id="GO:0004325">
    <property type="term" value="F:ferrochelatase activity"/>
    <property type="evidence" value="ECO:0007669"/>
    <property type="project" value="InterPro"/>
</dbReference>
<organism evidence="1">
    <name type="scientific">mine drainage metagenome</name>
    <dbReference type="NCBI Taxonomy" id="410659"/>
    <lineage>
        <taxon>unclassified sequences</taxon>
        <taxon>metagenomes</taxon>
        <taxon>ecological metagenomes</taxon>
    </lineage>
</organism>
<dbReference type="Gene3D" id="3.40.50.1400">
    <property type="match status" value="1"/>
</dbReference>
<dbReference type="PANTHER" id="PTHR11108">
    <property type="entry name" value="FERROCHELATASE"/>
    <property type="match status" value="1"/>
</dbReference>
<reference evidence="1" key="2">
    <citation type="journal article" date="2014" name="ISME J.">
        <title>Microbial stratification in low pH oxic and suboxic macroscopic growths along an acid mine drainage.</title>
        <authorList>
            <person name="Mendez-Garcia C."/>
            <person name="Mesa V."/>
            <person name="Sprenger R.R."/>
            <person name="Richter M."/>
            <person name="Diez M.S."/>
            <person name="Solano J."/>
            <person name="Bargiela R."/>
            <person name="Golyshina O.V."/>
            <person name="Manteca A."/>
            <person name="Ramos J.L."/>
            <person name="Gallego J.R."/>
            <person name="Llorente I."/>
            <person name="Martins Dos Santos V.A."/>
            <person name="Jensen O.N."/>
            <person name="Pelaez A.I."/>
            <person name="Sanchez J."/>
            <person name="Ferrer M."/>
        </authorList>
    </citation>
    <scope>NUCLEOTIDE SEQUENCE</scope>
</reference>
<dbReference type="AlphaFoldDB" id="T0Y6Q1"/>
<dbReference type="Pfam" id="PF00762">
    <property type="entry name" value="Ferrochelatase"/>
    <property type="match status" value="1"/>
</dbReference>
<dbReference type="CDD" id="cd03411">
    <property type="entry name" value="Ferrochelatase_N"/>
    <property type="match status" value="1"/>
</dbReference>
<dbReference type="PANTHER" id="PTHR11108:SF1">
    <property type="entry name" value="FERROCHELATASE, MITOCHONDRIAL"/>
    <property type="match status" value="1"/>
</dbReference>
<reference evidence="1" key="1">
    <citation type="submission" date="2013-08" db="EMBL/GenBank/DDBJ databases">
        <authorList>
            <person name="Mendez C."/>
            <person name="Richter M."/>
            <person name="Ferrer M."/>
            <person name="Sanchez J."/>
        </authorList>
    </citation>
    <scope>NUCLEOTIDE SEQUENCE</scope>
</reference>
<feature type="non-terminal residue" evidence="1">
    <location>
        <position position="111"/>
    </location>
</feature>